<dbReference type="Pfam" id="PF00700">
    <property type="entry name" value="Flagellin_C"/>
    <property type="match status" value="1"/>
</dbReference>
<evidence type="ECO:0000313" key="6">
    <source>
        <dbReference type="EMBL" id="MCI0183482.1"/>
    </source>
</evidence>
<dbReference type="EMBL" id="JALBUF010000004">
    <property type="protein sequence ID" value="MCI0183482.1"/>
    <property type="molecule type" value="Genomic_DNA"/>
</dbReference>
<feature type="domain" description="Flagellin N-terminal" evidence="4">
    <location>
        <begin position="3"/>
        <end position="139"/>
    </location>
</feature>
<dbReference type="InterPro" id="IPR001029">
    <property type="entry name" value="Flagellin_N"/>
</dbReference>
<dbReference type="Proteomes" id="UP001139263">
    <property type="component" value="Unassembled WGS sequence"/>
</dbReference>
<name>A0A9X1V974_9BACL</name>
<dbReference type="Gene3D" id="1.20.1330.10">
    <property type="entry name" value="f41 fragment of flagellin, N-terminal domain"/>
    <property type="match status" value="2"/>
</dbReference>
<sequence>MRITQNMMTQQFIYNITNQNQQMQTLENELSTGKSLNQPSDNPLAVSQDMGIRASLSETTSYQSTINSGLSWMQNTSSAIQQISTALQSLQSTVLEGINSTNRSSSSLQALSETAQQLSASIYQELNAKQGDRYLFGGVQTNVAPTTTTLPPYSTVSTSDGQFYSVLSSFTTTNSSSITSDGSPITQSITDAQNILSGSQPYSLQLSETTSSTGTVSSGNIKLMNSLTGAILATGSIASGASSGTIVTLTSVSGAAQMTLTLSNPVSSTSSGSFSISDSLVPTTSFSTGFSVVSGTSGSISYNVAPNVDIPINVSAHDLMLSGVSGTSLQNTLQQISTDLLTGNTNGLENDLTNLQVNMTNVTNINSDVGSRIQRLTSLQNQMSSYQTTLTNQKGVIQGANMAQVISQFNTDQTVYTAALKMGSQILLPSLISFLPS</sequence>
<dbReference type="GO" id="GO:0071973">
    <property type="term" value="P:bacterial-type flagellum-dependent cell motility"/>
    <property type="evidence" value="ECO:0007669"/>
    <property type="project" value="InterPro"/>
</dbReference>
<dbReference type="InterPro" id="IPR013384">
    <property type="entry name" value="Flagell_FlgL"/>
</dbReference>
<dbReference type="GO" id="GO:0005198">
    <property type="term" value="F:structural molecule activity"/>
    <property type="evidence" value="ECO:0007669"/>
    <property type="project" value="InterPro"/>
</dbReference>
<evidence type="ECO:0000259" key="5">
    <source>
        <dbReference type="Pfam" id="PF00700"/>
    </source>
</evidence>
<evidence type="ECO:0000256" key="2">
    <source>
        <dbReference type="ARBA" id="ARBA00005709"/>
    </source>
</evidence>
<dbReference type="InterPro" id="IPR046358">
    <property type="entry name" value="Flagellin_C"/>
</dbReference>
<dbReference type="RefSeq" id="WP_241713840.1">
    <property type="nucleotide sequence ID" value="NZ_JALBUF010000004.1"/>
</dbReference>
<keyword evidence="3" id="KW-0975">Bacterial flagellum</keyword>
<dbReference type="Pfam" id="PF00669">
    <property type="entry name" value="Flagellin_N"/>
    <property type="match status" value="1"/>
</dbReference>
<evidence type="ECO:0000256" key="1">
    <source>
        <dbReference type="ARBA" id="ARBA00004365"/>
    </source>
</evidence>
<protein>
    <recommendedName>
        <fullName evidence="8">Flagellin</fullName>
    </recommendedName>
</protein>
<organism evidence="6 7">
    <name type="scientific">Sulfoacidibacillus ferrooxidans</name>
    <dbReference type="NCBI Taxonomy" id="2005001"/>
    <lineage>
        <taxon>Bacteria</taxon>
        <taxon>Bacillati</taxon>
        <taxon>Bacillota</taxon>
        <taxon>Bacilli</taxon>
        <taxon>Bacillales</taxon>
        <taxon>Alicyclobacillaceae</taxon>
        <taxon>Sulfoacidibacillus</taxon>
    </lineage>
</organism>
<keyword evidence="7" id="KW-1185">Reference proteome</keyword>
<evidence type="ECO:0000259" key="4">
    <source>
        <dbReference type="Pfam" id="PF00669"/>
    </source>
</evidence>
<comment type="caution">
    <text evidence="6">The sequence shown here is derived from an EMBL/GenBank/DDBJ whole genome shotgun (WGS) entry which is preliminary data.</text>
</comment>
<dbReference type="NCBIfam" id="TIGR02550">
    <property type="entry name" value="flagell_flgL"/>
    <property type="match status" value="1"/>
</dbReference>
<gene>
    <name evidence="6" type="ORF">MM817_01759</name>
</gene>
<evidence type="ECO:0008006" key="8">
    <source>
        <dbReference type="Google" id="ProtNLM"/>
    </source>
</evidence>
<proteinExistence type="inferred from homology"/>
<dbReference type="InterPro" id="IPR001492">
    <property type="entry name" value="Flagellin"/>
</dbReference>
<comment type="similarity">
    <text evidence="2">Belongs to the bacterial flagellin family.</text>
</comment>
<dbReference type="AlphaFoldDB" id="A0A9X1V974"/>
<dbReference type="PANTHER" id="PTHR42792:SF1">
    <property type="entry name" value="FLAGELLAR HOOK-ASSOCIATED PROTEIN 3"/>
    <property type="match status" value="1"/>
</dbReference>
<feature type="domain" description="Flagellin C-terminal" evidence="5">
    <location>
        <begin position="356"/>
        <end position="434"/>
    </location>
</feature>
<evidence type="ECO:0000313" key="7">
    <source>
        <dbReference type="Proteomes" id="UP001139263"/>
    </source>
</evidence>
<dbReference type="PANTHER" id="PTHR42792">
    <property type="entry name" value="FLAGELLIN"/>
    <property type="match status" value="1"/>
</dbReference>
<dbReference type="SUPFAM" id="SSF64518">
    <property type="entry name" value="Phase 1 flagellin"/>
    <property type="match status" value="1"/>
</dbReference>
<dbReference type="GO" id="GO:0009424">
    <property type="term" value="C:bacterial-type flagellum hook"/>
    <property type="evidence" value="ECO:0007669"/>
    <property type="project" value="InterPro"/>
</dbReference>
<evidence type="ECO:0000256" key="3">
    <source>
        <dbReference type="ARBA" id="ARBA00023143"/>
    </source>
</evidence>
<comment type="subcellular location">
    <subcellularLocation>
        <location evidence="1">Bacterial flagellum</location>
    </subcellularLocation>
</comment>
<accession>A0A9X1V974</accession>
<reference evidence="6" key="1">
    <citation type="submission" date="2022-03" db="EMBL/GenBank/DDBJ databases">
        <title>Draft Genome Sequence of Firmicute Strain S0AB, a Heterotrophic Iron/Sulfur-Oxidizing Extreme Acidophile.</title>
        <authorList>
            <person name="Vergara E."/>
            <person name="Pakostova E."/>
            <person name="Johnson D.B."/>
            <person name="Holmes D.S."/>
        </authorList>
    </citation>
    <scope>NUCLEOTIDE SEQUENCE</scope>
    <source>
        <strain evidence="6">S0AB</strain>
    </source>
</reference>